<dbReference type="PROSITE" id="PS51257">
    <property type="entry name" value="PROKAR_LIPOPROTEIN"/>
    <property type="match status" value="1"/>
</dbReference>
<dbReference type="AlphaFoldDB" id="A0A2N9XSB7"/>
<organism evidence="1 3">
    <name type="scientific">Snodgrassella alvi</name>
    <dbReference type="NCBI Taxonomy" id="1196083"/>
    <lineage>
        <taxon>Bacteria</taxon>
        <taxon>Pseudomonadati</taxon>
        <taxon>Pseudomonadota</taxon>
        <taxon>Betaproteobacteria</taxon>
        <taxon>Neisseriales</taxon>
        <taxon>Neisseriaceae</taxon>
        <taxon>Snodgrassella</taxon>
    </lineage>
</organism>
<proteinExistence type="predicted"/>
<dbReference type="EMBL" id="MEIQ01000010">
    <property type="protein sequence ID" value="PIT53441.1"/>
    <property type="molecule type" value="Genomic_DNA"/>
</dbReference>
<protein>
    <recommendedName>
        <fullName evidence="4">Lipoprotein</fullName>
    </recommendedName>
</protein>
<accession>A0A2N9XSB7</accession>
<dbReference type="EMBL" id="MEIQ01000027">
    <property type="protein sequence ID" value="PIT51660.1"/>
    <property type="molecule type" value="Genomic_DNA"/>
</dbReference>
<name>A0A2N9XSB7_9NEIS</name>
<evidence type="ECO:0000313" key="2">
    <source>
        <dbReference type="EMBL" id="PIT53441.1"/>
    </source>
</evidence>
<evidence type="ECO:0008006" key="4">
    <source>
        <dbReference type="Google" id="ProtNLM"/>
    </source>
</evidence>
<evidence type="ECO:0000313" key="1">
    <source>
        <dbReference type="EMBL" id="PIT51660.1"/>
    </source>
</evidence>
<evidence type="ECO:0000313" key="3">
    <source>
        <dbReference type="Proteomes" id="UP000231484"/>
    </source>
</evidence>
<gene>
    <name evidence="2" type="ORF">BHC48_01125</name>
    <name evidence="1" type="ORF">BHC48_02995</name>
</gene>
<dbReference type="Proteomes" id="UP000231484">
    <property type="component" value="Unassembled WGS sequence"/>
</dbReference>
<reference evidence="1 3" key="1">
    <citation type="journal article" date="2017" name="MBio">
        <title>Type VI secretion-mediated competition in the bee gut microbiome.</title>
        <authorList>
            <person name="Steele M.I."/>
            <person name="Kwong W.K."/>
            <person name="Powell J.E."/>
            <person name="Whiteley M."/>
            <person name="Moran N.A."/>
        </authorList>
    </citation>
    <scope>NUCLEOTIDE SEQUENCE [LARGE SCALE GENOMIC DNA]</scope>
    <source>
        <strain evidence="1 3">Occ4-2</strain>
    </source>
</reference>
<sequence>MQIHRAKPKLLLLTGLSVLLTGCSISDWYNGYYVERASIIKEQKRSAAYYDAESPEMKALRKKNRAYCLDLASRPENRVARAGYPNGVSNTPMYTLCMERRGTPTYEAYESMQAEKRREERRARGEIVL</sequence>
<comment type="caution">
    <text evidence="1">The sequence shown here is derived from an EMBL/GenBank/DDBJ whole genome shotgun (WGS) entry which is preliminary data.</text>
</comment>